<reference evidence="4 5" key="1">
    <citation type="journal article" date="2018" name="Syst. Appl. Microbiol.">
        <title>Corynebacterium heidelbergense sp. nov., isolated from the preen glands of Egyptian geese (Alopochen aegyptiacus).</title>
        <authorList>
            <person name="Braun M.S."/>
            <person name="Wang E."/>
            <person name="Zimmermann S."/>
            <person name="Wink M."/>
        </authorList>
    </citation>
    <scope>NUCLEOTIDE SEQUENCE [LARGE SCALE GENOMIC DNA]</scope>
    <source>
        <strain evidence="4 5">DSM 104638</strain>
    </source>
</reference>
<dbReference type="PANTHER" id="PTHR42794:SF2">
    <property type="entry name" value="ABC TRANSPORTER ATP-BINDING PROTEIN"/>
    <property type="match status" value="1"/>
</dbReference>
<sequence length="252" mass="26949">MTLQPLGVTVDGAQVAVDGATIVTNASFAAQPGDFVALVGPNGCGKTTLLSTLYRARKLSGGQIRVGGQDLADLGIRDSARLVAALPQSETHELNFRAEEVVSFGRRAHPTDRDDELITEAMELAGVRHLREAPILSVSGGERQRILLARAIAQHTPVLVLDEPTNHLDLSHQAKLLRTLHTLKRSRTVLAAVHDVNLAMHADLVVVMVDGTVRCSGPPSEVLTPQLVQEVYGVQAAAVRHPITGRQVLLFG</sequence>
<dbReference type="SMART" id="SM00382">
    <property type="entry name" value="AAA"/>
    <property type="match status" value="1"/>
</dbReference>
<organism evidence="4 5">
    <name type="scientific">Corynebacterium heidelbergense</name>
    <dbReference type="NCBI Taxonomy" id="2055947"/>
    <lineage>
        <taxon>Bacteria</taxon>
        <taxon>Bacillati</taxon>
        <taxon>Actinomycetota</taxon>
        <taxon>Actinomycetes</taxon>
        <taxon>Mycobacteriales</taxon>
        <taxon>Corynebacteriaceae</taxon>
        <taxon>Corynebacterium</taxon>
    </lineage>
</organism>
<gene>
    <name evidence="4" type="ORF">CWC39_09795</name>
</gene>
<dbReference type="InterPro" id="IPR003593">
    <property type="entry name" value="AAA+_ATPase"/>
</dbReference>
<feature type="domain" description="ABC transporter" evidence="3">
    <location>
        <begin position="3"/>
        <end position="235"/>
    </location>
</feature>
<dbReference type="PROSITE" id="PS00211">
    <property type="entry name" value="ABC_TRANSPORTER_1"/>
    <property type="match status" value="1"/>
</dbReference>
<dbReference type="Gene3D" id="3.40.50.300">
    <property type="entry name" value="P-loop containing nucleotide triphosphate hydrolases"/>
    <property type="match status" value="1"/>
</dbReference>
<evidence type="ECO:0000313" key="5">
    <source>
        <dbReference type="Proteomes" id="UP000251047"/>
    </source>
</evidence>
<dbReference type="GO" id="GO:0016887">
    <property type="term" value="F:ATP hydrolysis activity"/>
    <property type="evidence" value="ECO:0007669"/>
    <property type="project" value="InterPro"/>
</dbReference>
<dbReference type="SUPFAM" id="SSF52540">
    <property type="entry name" value="P-loop containing nucleoside triphosphate hydrolases"/>
    <property type="match status" value="1"/>
</dbReference>
<dbReference type="EMBL" id="PHQP01000110">
    <property type="protein sequence ID" value="RAV33190.1"/>
    <property type="molecule type" value="Genomic_DNA"/>
</dbReference>
<dbReference type="InterPro" id="IPR017871">
    <property type="entry name" value="ABC_transporter-like_CS"/>
</dbReference>
<dbReference type="OrthoDB" id="3579586at2"/>
<accession>A0A364V953</accession>
<keyword evidence="1" id="KW-0547">Nucleotide-binding</keyword>
<evidence type="ECO:0000313" key="4">
    <source>
        <dbReference type="EMBL" id="RAV33190.1"/>
    </source>
</evidence>
<dbReference type="InterPro" id="IPR003439">
    <property type="entry name" value="ABC_transporter-like_ATP-bd"/>
</dbReference>
<name>A0A364V953_9CORY</name>
<dbReference type="CDD" id="cd03214">
    <property type="entry name" value="ABC_Iron-Siderophores_B12_Hemin"/>
    <property type="match status" value="1"/>
</dbReference>
<dbReference type="PROSITE" id="PS50893">
    <property type="entry name" value="ABC_TRANSPORTER_2"/>
    <property type="match status" value="1"/>
</dbReference>
<dbReference type="PANTHER" id="PTHR42794">
    <property type="entry name" value="HEMIN IMPORT ATP-BINDING PROTEIN HMUV"/>
    <property type="match status" value="1"/>
</dbReference>
<dbReference type="InterPro" id="IPR027417">
    <property type="entry name" value="P-loop_NTPase"/>
</dbReference>
<protein>
    <submittedName>
        <fullName evidence="4">ABC transporter ATP-binding protein</fullName>
    </submittedName>
</protein>
<dbReference type="GO" id="GO:0005524">
    <property type="term" value="F:ATP binding"/>
    <property type="evidence" value="ECO:0007669"/>
    <property type="project" value="UniProtKB-KW"/>
</dbReference>
<evidence type="ECO:0000259" key="3">
    <source>
        <dbReference type="PROSITE" id="PS50893"/>
    </source>
</evidence>
<evidence type="ECO:0000256" key="1">
    <source>
        <dbReference type="ARBA" id="ARBA00022741"/>
    </source>
</evidence>
<evidence type="ECO:0000256" key="2">
    <source>
        <dbReference type="ARBA" id="ARBA00022840"/>
    </source>
</evidence>
<comment type="caution">
    <text evidence="4">The sequence shown here is derived from an EMBL/GenBank/DDBJ whole genome shotgun (WGS) entry which is preliminary data.</text>
</comment>
<dbReference type="Pfam" id="PF00005">
    <property type="entry name" value="ABC_tran"/>
    <property type="match status" value="1"/>
</dbReference>
<proteinExistence type="predicted"/>
<dbReference type="RefSeq" id="WP_112770282.1">
    <property type="nucleotide sequence ID" value="NZ_CP063191.1"/>
</dbReference>
<dbReference type="Proteomes" id="UP000251047">
    <property type="component" value="Unassembled WGS sequence"/>
</dbReference>
<keyword evidence="2 4" id="KW-0067">ATP-binding</keyword>
<dbReference type="AlphaFoldDB" id="A0A364V953"/>